<dbReference type="Proteomes" id="UP001470230">
    <property type="component" value="Unassembled WGS sequence"/>
</dbReference>
<dbReference type="InterPro" id="IPR027417">
    <property type="entry name" value="P-loop_NTPase"/>
</dbReference>
<dbReference type="Pfam" id="PF07714">
    <property type="entry name" value="PK_Tyr_Ser-Thr"/>
    <property type="match status" value="1"/>
</dbReference>
<keyword evidence="6" id="KW-1185">Reference proteome</keyword>
<sequence length="1190" mass="138701">MSTITIDIINNYFLLDKIGSNTFSELYLIKEKSTGHIFSAKISFQTYESTIQLRDKLLYVRQLNHPSLLQYIGYSPTNFYNEPKPVVISQYMPNKSLENILYKESNIGMPLYWDDTRKLINIYGIASAMSYLHSNKIIHGYLYPTNILMDEHIFPKVTDYQPLNLHDSNSKAINTQTSIYIAPELYGNSTYSKEGDVYAFSIIVYEIITNTKPFNNLSFNEVLTKVASGFRPEIPSKIPEPHKKLIEKCWSQNPSDRPSFEQIVNCLRDTNEFITGSVKKADYENYIDYLDYCQNNSEENNRYISVEEFIERKMEFFKPIRITEEKSDQNQNKKKEEFNSLNNQIKQNELFNFSDKKVMPTFSKSSKKIDFLGLSSQNDPIDLLDSANQKSSAKSHNESFDFKISNVGCPITPQQLNCLQMSFSSFVKNGLKNPKEQSKQILKICNHPLLLKDNQNQNTIKLNNTFDFNLSGKMIILDKLLSKLKKDEQRVIILTDTSQILEIIRTHLVTKDYAFIQFDNNVRSEKRQEAIDKFNSANSFFVFLCNFKSGLHGINLTNADYVIIYDSNEPTNCIINKLKDNGIGQKKKAEIIRLVTSQSYEEVIINYLDNDKDQKIGFTQKLDKFLRLGAYFAFKMYDTDSIISISEKRQDISNIYISDIESSDFWEKLIPNNYYFNPNNEPFVKSLNSEIYIDKSEMIFHINKLINTEQNCLCVTRPRRFGKTMAVKMLSAYYSKGCDSSELFAGLKVSKMDGFYDHLNKHNVIYIDIQMFALTYNGKIENLFSFITTNILEEIKLTFPDIKGDNLIYALKETNQKFIIFIDEWDVIFKKYKDNKNIQRKYIDFLIPFTKGPFYQKQIELVYMTGILPIKKHDINSSLNAFTECTMLNPIFMAPYTGFTEEEVKDLCIKNQFDYNEMNEWYNGYILNNFHIYNPKSVIDAITSRKIKNYWSKTGSFESLKDYISLNFDGLRDSIIKMLDNENIKIDDNSFQNDENEIKNKDDVLTFFVHVGYLAYDETKNEVFIPNNELMSVFFTTIKQCDWPAISEAIKQSDELLDATLSMNSDKVCEIIRKVHYQSTSVLKYNNENSLSCVISIAFYTARKFYFISREMPLGKGFLDIVFLPKPGTNKPAILFELKWNEKEESAIDQIEQKKYSEHLSQFTSNLIIAGINYVKNRKEYQCIIRKYKE</sequence>
<dbReference type="Pfam" id="PF08011">
    <property type="entry name" value="PDDEXK_9"/>
    <property type="match status" value="1"/>
</dbReference>
<evidence type="ECO:0000259" key="3">
    <source>
        <dbReference type="PROSITE" id="PS50011"/>
    </source>
</evidence>
<organism evidence="5 6">
    <name type="scientific">Tritrichomonas musculus</name>
    <dbReference type="NCBI Taxonomy" id="1915356"/>
    <lineage>
        <taxon>Eukaryota</taxon>
        <taxon>Metamonada</taxon>
        <taxon>Parabasalia</taxon>
        <taxon>Tritrichomonadida</taxon>
        <taxon>Tritrichomonadidae</taxon>
        <taxon>Tritrichomonas</taxon>
    </lineage>
</organism>
<evidence type="ECO:0000313" key="6">
    <source>
        <dbReference type="Proteomes" id="UP001470230"/>
    </source>
</evidence>
<dbReference type="Pfam" id="PF09820">
    <property type="entry name" value="AAA-ATPase_like"/>
    <property type="match status" value="1"/>
</dbReference>
<evidence type="ECO:0008006" key="7">
    <source>
        <dbReference type="Google" id="ProtNLM"/>
    </source>
</evidence>
<evidence type="ECO:0000256" key="2">
    <source>
        <dbReference type="ARBA" id="ARBA00022801"/>
    </source>
</evidence>
<comment type="similarity">
    <text evidence="1">Belongs to the protein kinase superfamily. TKL Ser/Thr protein kinase family. ROCO subfamily.</text>
</comment>
<dbReference type="PROSITE" id="PS51194">
    <property type="entry name" value="HELICASE_CTER"/>
    <property type="match status" value="1"/>
</dbReference>
<dbReference type="SMART" id="SM00220">
    <property type="entry name" value="S_TKc"/>
    <property type="match status" value="1"/>
</dbReference>
<keyword evidence="2" id="KW-0378">Hydrolase</keyword>
<dbReference type="InterPro" id="IPR001650">
    <property type="entry name" value="Helicase_C-like"/>
</dbReference>
<feature type="domain" description="Protein kinase" evidence="3">
    <location>
        <begin position="12"/>
        <end position="274"/>
    </location>
</feature>
<evidence type="ECO:0000313" key="5">
    <source>
        <dbReference type="EMBL" id="KAK8891499.1"/>
    </source>
</evidence>
<name>A0ABR2KK88_9EUKA</name>
<dbReference type="InterPro" id="IPR001245">
    <property type="entry name" value="Ser-Thr/Tyr_kinase_cat_dom"/>
</dbReference>
<gene>
    <name evidence="5" type="ORF">M9Y10_028709</name>
</gene>
<comment type="caution">
    <text evidence="5">The sequence shown here is derived from an EMBL/GenBank/DDBJ whole genome shotgun (WGS) entry which is preliminary data.</text>
</comment>
<dbReference type="Pfam" id="PF00271">
    <property type="entry name" value="Helicase_C"/>
    <property type="match status" value="1"/>
</dbReference>
<dbReference type="PROSITE" id="PS50011">
    <property type="entry name" value="PROTEIN_KINASE_DOM"/>
    <property type="match status" value="1"/>
</dbReference>
<dbReference type="PANTHER" id="PTHR34825:SF1">
    <property type="entry name" value="AAA-ATPASE-LIKE DOMAIN-CONTAINING PROTEIN"/>
    <property type="match status" value="1"/>
</dbReference>
<dbReference type="PANTHER" id="PTHR34825">
    <property type="entry name" value="CONSERVED PROTEIN, WITH A WEAK D-GALACTARATE DEHYDRATASE/ALTRONATE HYDROLASE DOMAIN"/>
    <property type="match status" value="1"/>
</dbReference>
<dbReference type="InterPro" id="IPR000719">
    <property type="entry name" value="Prot_kinase_dom"/>
</dbReference>
<dbReference type="SUPFAM" id="SSF56112">
    <property type="entry name" value="Protein kinase-like (PK-like)"/>
    <property type="match status" value="1"/>
</dbReference>
<dbReference type="SUPFAM" id="SSF52540">
    <property type="entry name" value="P-loop containing nucleoside triphosphate hydrolases"/>
    <property type="match status" value="2"/>
</dbReference>
<dbReference type="InterPro" id="IPR018631">
    <property type="entry name" value="AAA-ATPase-like_dom"/>
</dbReference>
<evidence type="ECO:0000259" key="4">
    <source>
        <dbReference type="PROSITE" id="PS51194"/>
    </source>
</evidence>
<feature type="domain" description="Helicase C-terminal" evidence="4">
    <location>
        <begin position="476"/>
        <end position="642"/>
    </location>
</feature>
<dbReference type="Gene3D" id="1.10.510.10">
    <property type="entry name" value="Transferase(Phosphotransferase) domain 1"/>
    <property type="match status" value="1"/>
</dbReference>
<accession>A0ABR2KK88</accession>
<dbReference type="CDD" id="cd18793">
    <property type="entry name" value="SF2_C_SNF"/>
    <property type="match status" value="1"/>
</dbReference>
<protein>
    <recommendedName>
        <fullName evidence="7">Protein kinase domain-containing protein</fullName>
    </recommendedName>
</protein>
<dbReference type="EMBL" id="JAPFFF010000004">
    <property type="protein sequence ID" value="KAK8891499.1"/>
    <property type="molecule type" value="Genomic_DNA"/>
</dbReference>
<dbReference type="Gene3D" id="3.40.50.300">
    <property type="entry name" value="P-loop containing nucleotide triphosphate hydrolases"/>
    <property type="match status" value="2"/>
</dbReference>
<dbReference type="InterPro" id="IPR011009">
    <property type="entry name" value="Kinase-like_dom_sf"/>
</dbReference>
<proteinExistence type="inferred from homology"/>
<reference evidence="5 6" key="1">
    <citation type="submission" date="2024-04" db="EMBL/GenBank/DDBJ databases">
        <title>Tritrichomonas musculus Genome.</title>
        <authorList>
            <person name="Alves-Ferreira E."/>
            <person name="Grigg M."/>
            <person name="Lorenzi H."/>
            <person name="Galac M."/>
        </authorList>
    </citation>
    <scope>NUCLEOTIDE SEQUENCE [LARGE SCALE GENOMIC DNA]</scope>
    <source>
        <strain evidence="5 6">EAF2021</strain>
    </source>
</reference>
<evidence type="ECO:0000256" key="1">
    <source>
        <dbReference type="ARBA" id="ARBA00008171"/>
    </source>
</evidence>
<dbReference type="InterPro" id="IPR012547">
    <property type="entry name" value="PDDEXK_9"/>
</dbReference>
<dbReference type="InterPro" id="IPR049730">
    <property type="entry name" value="SNF2/RAD54-like_C"/>
</dbReference>